<evidence type="ECO:0000313" key="1">
    <source>
        <dbReference type="EMBL" id="KAL1637624.1"/>
    </source>
</evidence>
<keyword evidence="2" id="KW-1185">Reference proteome</keyword>
<dbReference type="SUPFAM" id="SSF48403">
    <property type="entry name" value="Ankyrin repeat"/>
    <property type="match status" value="1"/>
</dbReference>
<dbReference type="EMBL" id="JAKEKT020000087">
    <property type="protein sequence ID" value="KAL1637624.1"/>
    <property type="molecule type" value="Genomic_DNA"/>
</dbReference>
<comment type="caution">
    <text evidence="1">The sequence shown here is derived from an EMBL/GenBank/DDBJ whole genome shotgun (WGS) entry which is preliminary data.</text>
</comment>
<gene>
    <name evidence="1" type="ORF">SLS58_009227</name>
</gene>
<proteinExistence type="predicted"/>
<organism evidence="1 2">
    <name type="scientific">Diplodia intermedia</name>
    <dbReference type="NCBI Taxonomy" id="856260"/>
    <lineage>
        <taxon>Eukaryota</taxon>
        <taxon>Fungi</taxon>
        <taxon>Dikarya</taxon>
        <taxon>Ascomycota</taxon>
        <taxon>Pezizomycotina</taxon>
        <taxon>Dothideomycetes</taxon>
        <taxon>Dothideomycetes incertae sedis</taxon>
        <taxon>Botryosphaeriales</taxon>
        <taxon>Botryosphaeriaceae</taxon>
        <taxon>Diplodia</taxon>
    </lineage>
</organism>
<reference evidence="1 2" key="1">
    <citation type="journal article" date="2023" name="Plant Dis.">
        <title>First Report of Diplodia intermedia Causing Canker and Dieback Diseases on Apple Trees in Canada.</title>
        <authorList>
            <person name="Ellouze W."/>
            <person name="Ilyukhin E."/>
            <person name="Sulman M."/>
            <person name="Ali S."/>
        </authorList>
    </citation>
    <scope>NUCLEOTIDE SEQUENCE [LARGE SCALE GENOMIC DNA]</scope>
    <source>
        <strain evidence="1 2">M45-28</strain>
    </source>
</reference>
<dbReference type="Gene3D" id="1.25.40.20">
    <property type="entry name" value="Ankyrin repeat-containing domain"/>
    <property type="match status" value="1"/>
</dbReference>
<protein>
    <recommendedName>
        <fullName evidence="3">Ankyrin repeat domain-containing protein</fullName>
    </recommendedName>
</protein>
<dbReference type="InterPro" id="IPR036770">
    <property type="entry name" value="Ankyrin_rpt-contain_sf"/>
</dbReference>
<dbReference type="Proteomes" id="UP001521184">
    <property type="component" value="Unassembled WGS sequence"/>
</dbReference>
<evidence type="ECO:0000313" key="2">
    <source>
        <dbReference type="Proteomes" id="UP001521184"/>
    </source>
</evidence>
<evidence type="ECO:0008006" key="3">
    <source>
        <dbReference type="Google" id="ProtNLM"/>
    </source>
</evidence>
<sequence length="140" mass="15779">MDTSPQRALLQRISQSEPPKEVTRLVRECILGRLDQVKEIFQGYLENPDHAESRLYGFWPVLLTAIEYNQPEIVRYLLSLGIPLERMHVEQAIKTESIPIFNVLLHHGWKINQPMGNYAPPALAAALDSSSETGSLPAGF</sequence>
<name>A0ABR3TDJ5_9PEZI</name>
<accession>A0ABR3TDJ5</accession>